<organism evidence="2 3">
    <name type="scientific">Enterococcus rivorum</name>
    <dbReference type="NCBI Taxonomy" id="762845"/>
    <lineage>
        <taxon>Bacteria</taxon>
        <taxon>Bacillati</taxon>
        <taxon>Bacillota</taxon>
        <taxon>Bacilli</taxon>
        <taxon>Lactobacillales</taxon>
        <taxon>Enterococcaceae</taxon>
        <taxon>Enterococcus</taxon>
    </lineage>
</organism>
<evidence type="ECO:0000313" key="3">
    <source>
        <dbReference type="Proteomes" id="UP000095256"/>
    </source>
</evidence>
<dbReference type="OrthoDB" id="2180620at2"/>
<dbReference type="EMBL" id="MIEK01000010">
    <property type="protein sequence ID" value="OEH83220.1"/>
    <property type="molecule type" value="Genomic_DNA"/>
</dbReference>
<proteinExistence type="predicted"/>
<dbReference type="Pfam" id="PF21939">
    <property type="entry name" value="Gp10_C"/>
    <property type="match status" value="1"/>
</dbReference>
<evidence type="ECO:0000313" key="2">
    <source>
        <dbReference type="EMBL" id="OEH83220.1"/>
    </source>
</evidence>
<name>A0A1E5KZD6_9ENTE</name>
<dbReference type="InterPro" id="IPR053827">
    <property type="entry name" value="Gp10_C"/>
</dbReference>
<dbReference type="Proteomes" id="UP000095256">
    <property type="component" value="Unassembled WGS sequence"/>
</dbReference>
<protein>
    <recommendedName>
        <fullName evidence="1">Baseplate structural protein Gp10 C-terminal domain-containing protein</fullName>
    </recommendedName>
</protein>
<keyword evidence="3" id="KW-1185">Reference proteome</keyword>
<dbReference type="AlphaFoldDB" id="A0A1E5KZD6"/>
<reference evidence="2 3" key="1">
    <citation type="submission" date="2016-09" db="EMBL/GenBank/DDBJ databases">
        <authorList>
            <person name="Capua I."/>
            <person name="De Benedictis P."/>
            <person name="Joannis T."/>
            <person name="Lombin L.H."/>
            <person name="Cattoli G."/>
        </authorList>
    </citation>
    <scope>NUCLEOTIDE SEQUENCE [LARGE SCALE GENOMIC DNA]</scope>
    <source>
        <strain evidence="2 3">LMG 25899</strain>
    </source>
</reference>
<dbReference type="STRING" id="762845.BCR26_10475"/>
<dbReference type="RefSeq" id="WP_069697772.1">
    <property type="nucleotide sequence ID" value="NZ_JAGGMA010000019.1"/>
</dbReference>
<feature type="domain" description="Baseplate structural protein Gp10 C-terminal" evidence="1">
    <location>
        <begin position="50"/>
        <end position="173"/>
    </location>
</feature>
<sequence length="174" mass="18835">MTFKKIYRGMENGAETIQENFSAAVSKTDDETISGVKDFRDGLKMKGVTLIDIFYPVGCIYQSVKNTEPSVMFGGTWGRIKGKVLVGVDESDPDFNLANKTGGAKTHTLKVEELAPHSHNIGVARGDNPAAPSGGTNGFLWHERPGKDSVSSGGGKPHNNIQPYSTVYMWVRTA</sequence>
<gene>
    <name evidence="2" type="ORF">BCR26_10475</name>
</gene>
<comment type="caution">
    <text evidence="2">The sequence shown here is derived from an EMBL/GenBank/DDBJ whole genome shotgun (WGS) entry which is preliminary data.</text>
</comment>
<evidence type="ECO:0000259" key="1">
    <source>
        <dbReference type="Pfam" id="PF21939"/>
    </source>
</evidence>
<dbReference type="SUPFAM" id="SSF88874">
    <property type="entry name" value="Receptor-binding domain of short tail fibre protein gp12"/>
    <property type="match status" value="1"/>
</dbReference>
<accession>A0A1E5KZD6</accession>
<dbReference type="Gene3D" id="6.10.140.2190">
    <property type="match status" value="1"/>
</dbReference>